<dbReference type="GO" id="GO:0000981">
    <property type="term" value="F:DNA-binding transcription factor activity, RNA polymerase II-specific"/>
    <property type="evidence" value="ECO:0007669"/>
    <property type="project" value="InterPro"/>
</dbReference>
<evidence type="ECO:0000256" key="1">
    <source>
        <dbReference type="ARBA" id="ARBA00022723"/>
    </source>
</evidence>
<dbReference type="GO" id="GO:0008270">
    <property type="term" value="F:zinc ion binding"/>
    <property type="evidence" value="ECO:0007669"/>
    <property type="project" value="InterPro"/>
</dbReference>
<sequence>MSAVPVEPTVLNFISPPTSNAPEEESQDEKWLLNLQVGNTIELKARKIKCDEAKPTCQRCISAGRKCQGLGYGQASSPHLALYRPQNHVLGNNVRADSRAIEFFCRVAAPSLSGPIDPYFWTNVVLQFCDHEPAVRHSIVTISSLFENLQSKDNSSAVATQRSVFALKHYNAAIRELQTPHKPDIILALLTCLMFVCIEVLQSNGDVAIRHCHHGMNLINTSNPPKWVLQYLLPIFRRMSILPFYFGDSQPMGYSESPTIPESFSSHFQAQTSIDAIYNMTIQHFRRTADYRLGDMRNEPATPDVLLEQYEIHDLLEQWKSSFEKFEDETPQGLTHTSLTSRIWLFHVYEVCMILSRVQFVTDETDYDAFIPNFTRMIEGARELAGIRARSTPSEFHFEMGFAPYLFFAAIKCRVLEIRIEALRLMGVLCAAQESLWNSHTLQVVAQRIVDLEHGISGQDVDSFVAQYGVLPPDEMRVRHFVIGPAESGSDGPAGRELTFYMTKKDGGLYLKRERFPGKGPNEAAEGAPGVFEVDLEMDKLSLSEIETWSSTRSGSV</sequence>
<evidence type="ECO:0000313" key="9">
    <source>
        <dbReference type="Proteomes" id="UP000522262"/>
    </source>
</evidence>
<gene>
    <name evidence="8" type="ORF">FMEXI_2239</name>
</gene>
<name>A0A8H5JGX1_9HYPO</name>
<accession>A0A8H5JGX1</accession>
<dbReference type="Proteomes" id="UP000522262">
    <property type="component" value="Unassembled WGS sequence"/>
</dbReference>
<dbReference type="AlphaFoldDB" id="A0A8H5JGX1"/>
<evidence type="ECO:0000256" key="3">
    <source>
        <dbReference type="ARBA" id="ARBA00023015"/>
    </source>
</evidence>
<dbReference type="SUPFAM" id="SSF57701">
    <property type="entry name" value="Zn2/Cys6 DNA-binding domain"/>
    <property type="match status" value="1"/>
</dbReference>
<dbReference type="PANTHER" id="PTHR36206:SF16">
    <property type="entry name" value="TRANSCRIPTION FACTOR DOMAIN-CONTAINING PROTEIN-RELATED"/>
    <property type="match status" value="1"/>
</dbReference>
<evidence type="ECO:0000259" key="7">
    <source>
        <dbReference type="Pfam" id="PF00172"/>
    </source>
</evidence>
<evidence type="ECO:0000256" key="2">
    <source>
        <dbReference type="ARBA" id="ARBA00022833"/>
    </source>
</evidence>
<dbReference type="PANTHER" id="PTHR36206">
    <property type="entry name" value="ASPERCRYPTIN BIOSYNTHESIS CLUSTER-SPECIFIC TRANSCRIPTION REGULATOR ATNN-RELATED"/>
    <property type="match status" value="1"/>
</dbReference>
<keyword evidence="6" id="KW-0539">Nucleus</keyword>
<keyword evidence="9" id="KW-1185">Reference proteome</keyword>
<comment type="caution">
    <text evidence="8">The sequence shown here is derived from an EMBL/GenBank/DDBJ whole genome shotgun (WGS) entry which is preliminary data.</text>
</comment>
<proteinExistence type="predicted"/>
<dbReference type="InterPro" id="IPR052360">
    <property type="entry name" value="Transcr_Regulatory_Proteins"/>
</dbReference>
<keyword evidence="5" id="KW-0804">Transcription</keyword>
<dbReference type="InterPro" id="IPR021858">
    <property type="entry name" value="Fun_TF"/>
</dbReference>
<keyword evidence="4" id="KW-0238">DNA-binding</keyword>
<reference evidence="8 9" key="1">
    <citation type="submission" date="2020-05" db="EMBL/GenBank/DDBJ databases">
        <title>Identification and distribution of gene clusters putatively required for synthesis of sphingolipid metabolism inhibitors in phylogenetically diverse species of the filamentous fungus Fusarium.</title>
        <authorList>
            <person name="Kim H.-S."/>
            <person name="Busman M."/>
            <person name="Brown D.W."/>
            <person name="Divon H."/>
            <person name="Uhlig S."/>
            <person name="Proctor R.H."/>
        </authorList>
    </citation>
    <scope>NUCLEOTIDE SEQUENCE [LARGE SCALE GENOMIC DNA]</scope>
    <source>
        <strain evidence="8 9">NRRL 53147</strain>
    </source>
</reference>
<dbReference type="InterPro" id="IPR036864">
    <property type="entry name" value="Zn2-C6_fun-type_DNA-bd_sf"/>
</dbReference>
<dbReference type="GO" id="GO:0003677">
    <property type="term" value="F:DNA binding"/>
    <property type="evidence" value="ECO:0007669"/>
    <property type="project" value="UniProtKB-KW"/>
</dbReference>
<evidence type="ECO:0000256" key="5">
    <source>
        <dbReference type="ARBA" id="ARBA00023163"/>
    </source>
</evidence>
<dbReference type="Pfam" id="PF00172">
    <property type="entry name" value="Zn_clus"/>
    <property type="match status" value="1"/>
</dbReference>
<dbReference type="Gene3D" id="4.10.240.10">
    <property type="entry name" value="Zn(2)-C6 fungal-type DNA-binding domain"/>
    <property type="match status" value="1"/>
</dbReference>
<evidence type="ECO:0000256" key="6">
    <source>
        <dbReference type="ARBA" id="ARBA00023242"/>
    </source>
</evidence>
<protein>
    <submittedName>
        <fullName evidence="8">Transcriptional regulatory</fullName>
    </submittedName>
</protein>
<evidence type="ECO:0000256" key="4">
    <source>
        <dbReference type="ARBA" id="ARBA00023125"/>
    </source>
</evidence>
<dbReference type="InterPro" id="IPR001138">
    <property type="entry name" value="Zn2Cys6_DnaBD"/>
</dbReference>
<dbReference type="Pfam" id="PF11951">
    <property type="entry name" value="Fungal_trans_2"/>
    <property type="match status" value="1"/>
</dbReference>
<keyword evidence="3" id="KW-0805">Transcription regulation</keyword>
<dbReference type="CDD" id="cd00067">
    <property type="entry name" value="GAL4"/>
    <property type="match status" value="1"/>
</dbReference>
<keyword evidence="1" id="KW-0479">Metal-binding</keyword>
<evidence type="ECO:0000313" key="8">
    <source>
        <dbReference type="EMBL" id="KAF5553805.1"/>
    </source>
</evidence>
<dbReference type="EMBL" id="JAAOAM010000050">
    <property type="protein sequence ID" value="KAF5553805.1"/>
    <property type="molecule type" value="Genomic_DNA"/>
</dbReference>
<organism evidence="8 9">
    <name type="scientific">Fusarium mexicanum</name>
    <dbReference type="NCBI Taxonomy" id="751941"/>
    <lineage>
        <taxon>Eukaryota</taxon>
        <taxon>Fungi</taxon>
        <taxon>Dikarya</taxon>
        <taxon>Ascomycota</taxon>
        <taxon>Pezizomycotina</taxon>
        <taxon>Sordariomycetes</taxon>
        <taxon>Hypocreomycetidae</taxon>
        <taxon>Hypocreales</taxon>
        <taxon>Nectriaceae</taxon>
        <taxon>Fusarium</taxon>
        <taxon>Fusarium fujikuroi species complex</taxon>
    </lineage>
</organism>
<feature type="domain" description="Zn(2)-C6 fungal-type" evidence="7">
    <location>
        <begin position="45"/>
        <end position="68"/>
    </location>
</feature>
<keyword evidence="2" id="KW-0862">Zinc</keyword>